<evidence type="ECO:0000313" key="5">
    <source>
        <dbReference type="Proteomes" id="UP000034543"/>
    </source>
</evidence>
<dbReference type="GO" id="GO:0004081">
    <property type="term" value="F:bis(5'-nucleosyl)-tetraphosphatase (asymmetrical) activity"/>
    <property type="evidence" value="ECO:0007669"/>
    <property type="project" value="TreeGrafter"/>
</dbReference>
<feature type="domain" description="Nudix hydrolase" evidence="3">
    <location>
        <begin position="3"/>
        <end position="137"/>
    </location>
</feature>
<dbReference type="CDD" id="cd03673">
    <property type="entry name" value="NUDIX_Ap6A_hydrolase"/>
    <property type="match status" value="1"/>
</dbReference>
<evidence type="ECO:0000256" key="1">
    <source>
        <dbReference type="ARBA" id="ARBA00022801"/>
    </source>
</evidence>
<dbReference type="Pfam" id="PF00293">
    <property type="entry name" value="NUDIX"/>
    <property type="match status" value="1"/>
</dbReference>
<dbReference type="GO" id="GO:0006754">
    <property type="term" value="P:ATP biosynthetic process"/>
    <property type="evidence" value="ECO:0007669"/>
    <property type="project" value="TreeGrafter"/>
</dbReference>
<dbReference type="InterPro" id="IPR000086">
    <property type="entry name" value="NUDIX_hydrolase_dom"/>
</dbReference>
<dbReference type="PRINTS" id="PR00502">
    <property type="entry name" value="NUDIXFAMILY"/>
</dbReference>
<dbReference type="InterPro" id="IPR020084">
    <property type="entry name" value="NUDIX_hydrolase_CS"/>
</dbReference>
<sequence>MQNETSAGGVIVAEKNHELHVLLLKDKNGKWTFPKGLIEIGEKREVTATREISEEVGLKNLKLIAPLAPATYLYRWEGKLKKKTVHYYLFKGKGTELPTPQTEEGILQVRWIPFSEAEKIIGYPQTNKKLLRETMELLLTRHVIPPPRL</sequence>
<evidence type="ECO:0000313" key="4">
    <source>
        <dbReference type="EMBL" id="KKS83581.1"/>
    </source>
</evidence>
<dbReference type="PANTHER" id="PTHR21340">
    <property type="entry name" value="DIADENOSINE 5,5-P1,P4-TETRAPHOSPHATE PYROPHOSPHOHYDROLASE MUTT"/>
    <property type="match status" value="1"/>
</dbReference>
<evidence type="ECO:0000256" key="2">
    <source>
        <dbReference type="RuleBase" id="RU003476"/>
    </source>
</evidence>
<comment type="caution">
    <text evidence="4">The sequence shown here is derived from an EMBL/GenBank/DDBJ whole genome shotgun (WGS) entry which is preliminary data.</text>
</comment>
<dbReference type="InterPro" id="IPR015797">
    <property type="entry name" value="NUDIX_hydrolase-like_dom_sf"/>
</dbReference>
<dbReference type="PANTHER" id="PTHR21340:SF0">
    <property type="entry name" value="BIS(5'-NUCLEOSYL)-TETRAPHOSPHATASE [ASYMMETRICAL]"/>
    <property type="match status" value="1"/>
</dbReference>
<dbReference type="Gene3D" id="3.90.79.10">
    <property type="entry name" value="Nucleoside Triphosphate Pyrophosphohydrolase"/>
    <property type="match status" value="1"/>
</dbReference>
<gene>
    <name evidence="4" type="ORF">UV59_C0036G0006</name>
</gene>
<keyword evidence="1 2" id="KW-0378">Hydrolase</keyword>
<dbReference type="Proteomes" id="UP000034543">
    <property type="component" value="Unassembled WGS sequence"/>
</dbReference>
<dbReference type="PROSITE" id="PS00893">
    <property type="entry name" value="NUDIX_BOX"/>
    <property type="match status" value="1"/>
</dbReference>
<dbReference type="EMBL" id="LCFB01000036">
    <property type="protein sequence ID" value="KKS83581.1"/>
    <property type="molecule type" value="Genomic_DNA"/>
</dbReference>
<dbReference type="GO" id="GO:0006167">
    <property type="term" value="P:AMP biosynthetic process"/>
    <property type="evidence" value="ECO:0007669"/>
    <property type="project" value="TreeGrafter"/>
</dbReference>
<dbReference type="SUPFAM" id="SSF55811">
    <property type="entry name" value="Nudix"/>
    <property type="match status" value="1"/>
</dbReference>
<dbReference type="AlphaFoldDB" id="A0A0G1EKL1"/>
<organism evidence="4 5">
    <name type="scientific">Candidatus Gottesmanbacteria bacterium GW2011_GWA1_43_11</name>
    <dbReference type="NCBI Taxonomy" id="1618436"/>
    <lineage>
        <taxon>Bacteria</taxon>
        <taxon>Candidatus Gottesmaniibacteriota</taxon>
    </lineage>
</organism>
<comment type="similarity">
    <text evidence="2">Belongs to the Nudix hydrolase family.</text>
</comment>
<name>A0A0G1EKL1_9BACT</name>
<protein>
    <submittedName>
        <fullName evidence="4">NUDIX hydrolase</fullName>
    </submittedName>
</protein>
<accession>A0A0G1EKL1</accession>
<dbReference type="STRING" id="1618436.UV59_C0036G0006"/>
<dbReference type="InterPro" id="IPR020476">
    <property type="entry name" value="Nudix_hydrolase"/>
</dbReference>
<dbReference type="PROSITE" id="PS51462">
    <property type="entry name" value="NUDIX"/>
    <property type="match status" value="1"/>
</dbReference>
<dbReference type="InterPro" id="IPR051325">
    <property type="entry name" value="Nudix_hydrolase_domain"/>
</dbReference>
<evidence type="ECO:0000259" key="3">
    <source>
        <dbReference type="PROSITE" id="PS51462"/>
    </source>
</evidence>
<reference evidence="4 5" key="1">
    <citation type="journal article" date="2015" name="Nature">
        <title>rRNA introns, odd ribosomes, and small enigmatic genomes across a large radiation of phyla.</title>
        <authorList>
            <person name="Brown C.T."/>
            <person name="Hug L.A."/>
            <person name="Thomas B.C."/>
            <person name="Sharon I."/>
            <person name="Castelle C.J."/>
            <person name="Singh A."/>
            <person name="Wilkins M.J."/>
            <person name="Williams K.H."/>
            <person name="Banfield J.F."/>
        </authorList>
    </citation>
    <scope>NUCLEOTIDE SEQUENCE [LARGE SCALE GENOMIC DNA]</scope>
</reference>
<proteinExistence type="inferred from homology"/>